<accession>A0A8A1MG23</accession>
<dbReference type="AlphaFoldDB" id="A0A8A1MG23"/>
<dbReference type="EMBL" id="CP069114">
    <property type="protein sequence ID" value="QSS64845.1"/>
    <property type="molecule type" value="Genomic_DNA"/>
</dbReference>
<gene>
    <name evidence="1" type="ORF">I7I51_01919</name>
</gene>
<name>A0A8A1MG23_AJECA</name>
<organism evidence="1 2">
    <name type="scientific">Ajellomyces capsulatus</name>
    <name type="common">Darling's disease fungus</name>
    <name type="synonym">Histoplasma capsulatum</name>
    <dbReference type="NCBI Taxonomy" id="5037"/>
    <lineage>
        <taxon>Eukaryota</taxon>
        <taxon>Fungi</taxon>
        <taxon>Dikarya</taxon>
        <taxon>Ascomycota</taxon>
        <taxon>Pezizomycotina</taxon>
        <taxon>Eurotiomycetes</taxon>
        <taxon>Eurotiomycetidae</taxon>
        <taxon>Onygenales</taxon>
        <taxon>Ajellomycetaceae</taxon>
        <taxon>Histoplasma</taxon>
    </lineage>
</organism>
<protein>
    <submittedName>
        <fullName evidence="1">Uncharacterized protein</fullName>
    </submittedName>
</protein>
<sequence length="180" mass="19593">MPTIDHFRATAPLFELNVSFRSLDLTWDSYGKCSFVIIPEQIGVSGGTLEKPTPIVPVGRGVNYAVVTARPGWLAHIIEWGGAAALPDERTADSVCTAHGQGLSFAWGPACQLTCSSRFKRTIAHRITAHGEPGCETIILECVQSGETSASRRLKTVSSCLLKIHNRVNNPRRPRGQSRQ</sequence>
<dbReference type="VEuPathDB" id="FungiDB:I7I51_01919"/>
<evidence type="ECO:0000313" key="2">
    <source>
        <dbReference type="Proteomes" id="UP000663671"/>
    </source>
</evidence>
<proteinExistence type="predicted"/>
<evidence type="ECO:0000313" key="1">
    <source>
        <dbReference type="EMBL" id="QSS64845.1"/>
    </source>
</evidence>
<dbReference type="Proteomes" id="UP000663671">
    <property type="component" value="Chromosome 1"/>
</dbReference>
<dbReference type="OrthoDB" id="10492166at2759"/>
<reference evidence="1" key="1">
    <citation type="submission" date="2021-01" db="EMBL/GenBank/DDBJ databases">
        <title>Chromosome-level genome assembly of a human fungal pathogen reveals clustering of transcriptionally co-regulated genes.</title>
        <authorList>
            <person name="Voorhies M."/>
            <person name="Cohen S."/>
            <person name="Shea T.P."/>
            <person name="Petrus S."/>
            <person name="Munoz J.F."/>
            <person name="Poplawski S."/>
            <person name="Goldman W.E."/>
            <person name="Michael T."/>
            <person name="Cuomo C.A."/>
            <person name="Sil A."/>
            <person name="Beyhan S."/>
        </authorList>
    </citation>
    <scope>NUCLEOTIDE SEQUENCE</scope>
    <source>
        <strain evidence="1">WU24</strain>
    </source>
</reference>